<accession>A0AA42HVY6</accession>
<comment type="similarity">
    <text evidence="1">Belongs to the UPF0065 (bug) family.</text>
</comment>
<dbReference type="InterPro" id="IPR005064">
    <property type="entry name" value="BUG"/>
</dbReference>
<dbReference type="Gene3D" id="3.40.190.10">
    <property type="entry name" value="Periplasmic binding protein-like II"/>
    <property type="match status" value="1"/>
</dbReference>
<dbReference type="Gene3D" id="3.40.190.150">
    <property type="entry name" value="Bordetella uptake gene, domain 1"/>
    <property type="match status" value="1"/>
</dbReference>
<dbReference type="PANTHER" id="PTHR42928:SF5">
    <property type="entry name" value="BLR1237 PROTEIN"/>
    <property type="match status" value="1"/>
</dbReference>
<proteinExistence type="inferred from homology"/>
<name>A0AA42HVY6_9BURK</name>
<comment type="caution">
    <text evidence="3">The sequence shown here is derived from an EMBL/GenBank/DDBJ whole genome shotgun (WGS) entry which is preliminary data.</text>
</comment>
<feature type="chain" id="PRO_5041335603" evidence="2">
    <location>
        <begin position="23"/>
        <end position="320"/>
    </location>
</feature>
<dbReference type="RefSeq" id="WP_279820366.1">
    <property type="nucleotide sequence ID" value="NZ_JAOCAZ010000073.1"/>
</dbReference>
<dbReference type="AlphaFoldDB" id="A0AA42HVY6"/>
<dbReference type="EMBL" id="JAODZU010000062">
    <property type="protein sequence ID" value="MDH0365279.1"/>
    <property type="molecule type" value="Genomic_DNA"/>
</dbReference>
<evidence type="ECO:0000256" key="2">
    <source>
        <dbReference type="SAM" id="SignalP"/>
    </source>
</evidence>
<dbReference type="SUPFAM" id="SSF53850">
    <property type="entry name" value="Periplasmic binding protein-like II"/>
    <property type="match status" value="1"/>
</dbReference>
<sequence length="320" mass="33387">MKLQKIIVATAIALGFTASAQANDFPVKPIKIIVPWAPGGATDVIARVLGQRLSESVGQPVVIENKAGAGGNIGTGAFVQEASDGHSLLMGTSSTNAINPSLYKTLPFNPKADFSPIILVATVPNVLVVPTNSKFKSVDELVAFAKANPGKLTVGSAGNGSSQHIAGAMLLKSAGISLTHVPYKGSGPAAADLMAGHIDLMLDTGSMNHIKGGKLKALAIASNKRIDGLPEVPTFEELGYKDMNAAAWYALYASSKTPDAQAQKLNAELNKILKQPEVKQRLTDFGAIVNGGSTKELGDFTVSETARYKVLINEAKIAIE</sequence>
<keyword evidence="2" id="KW-0732">Signal</keyword>
<evidence type="ECO:0000313" key="3">
    <source>
        <dbReference type="EMBL" id="MDH0365279.1"/>
    </source>
</evidence>
<dbReference type="InterPro" id="IPR042100">
    <property type="entry name" value="Bug_dom1"/>
</dbReference>
<gene>
    <name evidence="3" type="ORF">N7330_19915</name>
</gene>
<dbReference type="Proteomes" id="UP001158297">
    <property type="component" value="Unassembled WGS sequence"/>
</dbReference>
<dbReference type="PANTHER" id="PTHR42928">
    <property type="entry name" value="TRICARBOXYLATE-BINDING PROTEIN"/>
    <property type="match status" value="1"/>
</dbReference>
<dbReference type="PIRSF" id="PIRSF017082">
    <property type="entry name" value="YflP"/>
    <property type="match status" value="1"/>
</dbReference>
<reference evidence="3" key="1">
    <citation type="submission" date="2022-09" db="EMBL/GenBank/DDBJ databases">
        <title>Intensive care unit water sources are persistently colonized with multi-drug resistant bacteria and are the site of extensive horizontal gene transfer of antibiotic resistance genes.</title>
        <authorList>
            <person name="Diorio-Toth L."/>
        </authorList>
    </citation>
    <scope>NUCLEOTIDE SEQUENCE</scope>
    <source>
        <strain evidence="3">GD04130</strain>
    </source>
</reference>
<evidence type="ECO:0000256" key="1">
    <source>
        <dbReference type="ARBA" id="ARBA00006987"/>
    </source>
</evidence>
<feature type="signal peptide" evidence="2">
    <location>
        <begin position="1"/>
        <end position="22"/>
    </location>
</feature>
<protein>
    <submittedName>
        <fullName evidence="3">Tripartite tricarboxylate transporter substrate binding protein</fullName>
    </submittedName>
</protein>
<dbReference type="Pfam" id="PF03401">
    <property type="entry name" value="TctC"/>
    <property type="match status" value="1"/>
</dbReference>
<organism evidence="3 4">
    <name type="scientific">Comamonas aquatica</name>
    <dbReference type="NCBI Taxonomy" id="225991"/>
    <lineage>
        <taxon>Bacteria</taxon>
        <taxon>Pseudomonadati</taxon>
        <taxon>Pseudomonadota</taxon>
        <taxon>Betaproteobacteria</taxon>
        <taxon>Burkholderiales</taxon>
        <taxon>Comamonadaceae</taxon>
        <taxon>Comamonas</taxon>
    </lineage>
</organism>
<dbReference type="CDD" id="cd07012">
    <property type="entry name" value="PBP2_Bug_TTT"/>
    <property type="match status" value="1"/>
</dbReference>
<evidence type="ECO:0000313" key="4">
    <source>
        <dbReference type="Proteomes" id="UP001158297"/>
    </source>
</evidence>